<dbReference type="FunFam" id="3.30.160.60:FF:000671">
    <property type="entry name" value="Zinc finger protein 26"/>
    <property type="match status" value="1"/>
</dbReference>
<dbReference type="PANTHER" id="PTHR24379:SF121">
    <property type="entry name" value="C2H2-TYPE DOMAIN-CONTAINING PROTEIN"/>
    <property type="match status" value="1"/>
</dbReference>
<dbReference type="FunFam" id="3.30.160.60:FF:000100">
    <property type="entry name" value="Zinc finger 45-like"/>
    <property type="match status" value="1"/>
</dbReference>
<feature type="domain" description="C2H2-type" evidence="13">
    <location>
        <begin position="535"/>
        <end position="562"/>
    </location>
</feature>
<dbReference type="GO" id="GO:0042802">
    <property type="term" value="F:identical protein binding"/>
    <property type="evidence" value="ECO:0007669"/>
    <property type="project" value="UniProtKB-ARBA"/>
</dbReference>
<dbReference type="OrthoDB" id="6077919at2759"/>
<feature type="compositionally biased region" description="Low complexity" evidence="12">
    <location>
        <begin position="1158"/>
        <end position="1167"/>
    </location>
</feature>
<feature type="domain" description="C2H2-type" evidence="13">
    <location>
        <begin position="281"/>
        <end position="308"/>
    </location>
</feature>
<feature type="domain" description="C2H2-type" evidence="13">
    <location>
        <begin position="563"/>
        <end position="590"/>
    </location>
</feature>
<dbReference type="SMART" id="SM00355">
    <property type="entry name" value="ZnF_C2H2"/>
    <property type="match status" value="26"/>
</dbReference>
<evidence type="ECO:0000256" key="12">
    <source>
        <dbReference type="SAM" id="MobiDB-lite"/>
    </source>
</evidence>
<feature type="domain" description="C2H2-type" evidence="13">
    <location>
        <begin position="1040"/>
        <end position="1067"/>
    </location>
</feature>
<dbReference type="InterPro" id="IPR013087">
    <property type="entry name" value="Znf_C2H2_type"/>
</dbReference>
<keyword evidence="9" id="KW-0804">Transcription</keyword>
<evidence type="ECO:0000256" key="3">
    <source>
        <dbReference type="ARBA" id="ARBA00022723"/>
    </source>
</evidence>
<dbReference type="Gene3D" id="3.30.160.60">
    <property type="entry name" value="Classic Zinc Finger"/>
    <property type="match status" value="17"/>
</dbReference>
<feature type="domain" description="C2H2-type" evidence="13">
    <location>
        <begin position="253"/>
        <end position="280"/>
    </location>
</feature>
<keyword evidence="3" id="KW-0479">Metal-binding</keyword>
<feature type="domain" description="C2H2-type" evidence="13">
    <location>
        <begin position="1122"/>
        <end position="1149"/>
    </location>
</feature>
<dbReference type="FunFam" id="3.30.160.60:FF:002343">
    <property type="entry name" value="Zinc finger protein 33A"/>
    <property type="match status" value="1"/>
</dbReference>
<dbReference type="InterPro" id="IPR036236">
    <property type="entry name" value="Znf_C2H2_sf"/>
</dbReference>
<feature type="domain" description="C2H2-type" evidence="13">
    <location>
        <begin position="922"/>
        <end position="950"/>
    </location>
</feature>
<feature type="domain" description="C2H2-type" evidence="13">
    <location>
        <begin position="892"/>
        <end position="920"/>
    </location>
</feature>
<dbReference type="PROSITE" id="PS00028">
    <property type="entry name" value="ZINC_FINGER_C2H2_1"/>
    <property type="match status" value="22"/>
</dbReference>
<dbReference type="Proteomes" id="UP000242457">
    <property type="component" value="Unassembled WGS sequence"/>
</dbReference>
<feature type="domain" description="C2H2-type" evidence="13">
    <location>
        <begin position="309"/>
        <end position="336"/>
    </location>
</feature>
<feature type="domain" description="C2H2-type" evidence="13">
    <location>
        <begin position="127"/>
        <end position="149"/>
    </location>
</feature>
<keyword evidence="7" id="KW-0805">Transcription regulation</keyword>
<accession>A0A2A3ERT4</accession>
<feature type="domain" description="C2H2-type" evidence="13">
    <location>
        <begin position="225"/>
        <end position="252"/>
    </location>
</feature>
<dbReference type="STRING" id="94128.A0A2A3ERT4"/>
<keyword evidence="6" id="KW-0862">Zinc</keyword>
<evidence type="ECO:0000256" key="5">
    <source>
        <dbReference type="ARBA" id="ARBA00022771"/>
    </source>
</evidence>
<dbReference type="Pfam" id="PF13912">
    <property type="entry name" value="zf-C2H2_6"/>
    <property type="match status" value="3"/>
</dbReference>
<comment type="subcellular location">
    <subcellularLocation>
        <location evidence="1">Nucleus</location>
    </subcellularLocation>
</comment>
<proteinExistence type="inferred from homology"/>
<feature type="domain" description="C2H2-type" evidence="13">
    <location>
        <begin position="1094"/>
        <end position="1121"/>
    </location>
</feature>
<keyword evidence="15" id="KW-1185">Reference proteome</keyword>
<dbReference type="GO" id="GO:0008270">
    <property type="term" value="F:zinc ion binding"/>
    <property type="evidence" value="ECO:0007669"/>
    <property type="project" value="UniProtKB-KW"/>
</dbReference>
<evidence type="ECO:0000256" key="8">
    <source>
        <dbReference type="ARBA" id="ARBA00023125"/>
    </source>
</evidence>
<feature type="domain" description="C2H2-type" evidence="13">
    <location>
        <begin position="33"/>
        <end position="60"/>
    </location>
</feature>
<dbReference type="FunFam" id="3.30.160.60:FF:000023">
    <property type="entry name" value="zinc finger protein 37 homolog"/>
    <property type="match status" value="1"/>
</dbReference>
<reference evidence="14 15" key="1">
    <citation type="submission" date="2014-07" db="EMBL/GenBank/DDBJ databases">
        <title>Genomic and transcriptomic analysis on Apis cerana provide comprehensive insights into honey bee biology.</title>
        <authorList>
            <person name="Diao Q."/>
            <person name="Sun L."/>
            <person name="Zheng H."/>
            <person name="Zheng H."/>
            <person name="Xu S."/>
            <person name="Wang S."/>
            <person name="Zeng Z."/>
            <person name="Hu F."/>
            <person name="Su S."/>
            <person name="Wu J."/>
        </authorList>
    </citation>
    <scope>NUCLEOTIDE SEQUENCE [LARGE SCALE GENOMIC DNA]</scope>
    <source>
        <tissue evidence="14">Pupae without intestine</tissue>
    </source>
</reference>
<evidence type="ECO:0000256" key="1">
    <source>
        <dbReference type="ARBA" id="ARBA00004123"/>
    </source>
</evidence>
<name>A0A2A3ERT4_APICC</name>
<dbReference type="EMBL" id="KZ288197">
    <property type="protein sequence ID" value="PBC33741.1"/>
    <property type="molecule type" value="Genomic_DNA"/>
</dbReference>
<feature type="domain" description="C2H2-type" evidence="13">
    <location>
        <begin position="61"/>
        <end position="88"/>
    </location>
</feature>
<dbReference type="AlphaFoldDB" id="A0A2A3ERT4"/>
<feature type="domain" description="C2H2-type" evidence="13">
    <location>
        <begin position="475"/>
        <end position="498"/>
    </location>
</feature>
<dbReference type="SUPFAM" id="SSF57667">
    <property type="entry name" value="beta-beta-alpha zinc fingers"/>
    <property type="match status" value="13"/>
</dbReference>
<dbReference type="FunFam" id="3.30.160.60:FF:000744">
    <property type="entry name" value="zinc finger E-box-binding homeobox 1"/>
    <property type="match status" value="1"/>
</dbReference>
<protein>
    <submittedName>
        <fullName evidence="14">Zinc finger protein</fullName>
    </submittedName>
</protein>
<feature type="domain" description="C2H2-type" evidence="13">
    <location>
        <begin position="163"/>
        <end position="190"/>
    </location>
</feature>
<sequence length="1167" mass="135655">MLTKLELVKKDVDATSPQEVADEIDEEDLPLAYHCKICGVFFASQALLDNHEIEHKSKRKNTCNQCGRVFRTYVNLRKHMKKHNGRKGGGRKANNNASTVANRSNIKVFRHKSNYQKHLMRHTVGDLTCKHCPKKFRLFRDLTRHEKTHFYPSYMCKECDYETTCNDCDKRFRKAIDLQEHYNIHSGDKPFACQLCGTAFYLRRQLSAHCRRMHPEMKANKVTSTACDICGRVLATKRSLFRHKESHNPTKLYLCDYCGKSLSSAEHLKKHRRIHTGEKPYVCDICGKGFTDSENLRMHRRVHTGEKPYKCDQCPKAFSQRSTLTIHRRGHTGERPDLGNVDWDVKSEASSERTIEVLESELEPLPSPPDPHAYCELPEDPPRVDHPPSNTYRSDDEENQKRYTCSVCELEFAKHRDYKRHMICNHRRIHRDIKMHHRRVHERDYRYRCDQCDKGFMSNYDLEDHKTSHLETKAFICEFCGNGYSQRSYLVSHKRVMHGIKMSTPKAFQCNICNKRSFATEQELRSHLNLHSQMFLCAECGQKFATNYALKLHCRRHTGEKPYQCPFCPKAFARSPALRVHKLTHTGERPYVCNICGQSFTQRSSLMVHHKKHPGNHPPPPPLPLTRLAKDANKRSTIAETCLDQDRKVRVTAVQDSVTLKIKLEREDSDNSGRNEINVTSDYLERKVLDEPIVDSVKTVLVPVRDLVTKEVKNMLVPVEVRDETGLNVIKSVLIPFEGDDGLVSYELKKVMVPIKPELSLRQRKGESRFATSQAKDRRSSCKGGERKRKRSEEGVLEGGKEMVLEERVEVDEVTKGSKLKTDVKGEVDEILDTLRNVCPFCEKCFKDEEQMQKHALKTHKKPYNCDKCHKGYFSDLALEEHRKTHEMVYFHRCSVCQMQYKTVTGLKHHRIREHTDIDPKFICDCCGKKFKLKLDLALHIDRSHMNATYICRFCGMAVKNITHHETKHQENKEIVYTYCCTVCPRKFKAWNTLENHLLMKHKASNVGTDMLRTLCQKRFQSRSDFYQHVLLNQTDVKQHKCDACGKTFTSEYNLRNHVALHSQTYACTQCDKNFTTNYLLKLHLRKHTGERPYQCKVCLKTFARSASLRMHRLIHTGEKPYACDLCGQSFTQRGSMMSHRRKHPENHPPPPPPPPLLLTNPENNEH</sequence>
<feature type="domain" description="C2H2-type" evidence="13">
    <location>
        <begin position="447"/>
        <end position="474"/>
    </location>
</feature>
<dbReference type="Pfam" id="PF12874">
    <property type="entry name" value="zf-met"/>
    <property type="match status" value="1"/>
</dbReference>
<evidence type="ECO:0000256" key="2">
    <source>
        <dbReference type="ARBA" id="ARBA00006991"/>
    </source>
</evidence>
<feature type="domain" description="C2H2-type" evidence="13">
    <location>
        <begin position="591"/>
        <end position="618"/>
    </location>
</feature>
<dbReference type="Pfam" id="PF00096">
    <property type="entry name" value="zf-C2H2"/>
    <property type="match status" value="10"/>
</dbReference>
<feature type="domain" description="C2H2-type" evidence="13">
    <location>
        <begin position="1066"/>
        <end position="1093"/>
    </location>
</feature>
<evidence type="ECO:0000256" key="9">
    <source>
        <dbReference type="ARBA" id="ARBA00023163"/>
    </source>
</evidence>
<feature type="domain" description="C2H2-type" evidence="13">
    <location>
        <begin position="864"/>
        <end position="886"/>
    </location>
</feature>
<keyword evidence="8" id="KW-0238">DNA-binding</keyword>
<dbReference type="GO" id="GO:0006355">
    <property type="term" value="P:regulation of DNA-templated transcription"/>
    <property type="evidence" value="ECO:0007669"/>
    <property type="project" value="UniProtKB-ARBA"/>
</dbReference>
<evidence type="ECO:0000256" key="4">
    <source>
        <dbReference type="ARBA" id="ARBA00022737"/>
    </source>
</evidence>
<feature type="region of interest" description="Disordered" evidence="12">
    <location>
        <begin position="1135"/>
        <end position="1167"/>
    </location>
</feature>
<evidence type="ECO:0000313" key="14">
    <source>
        <dbReference type="EMBL" id="PBC33741.1"/>
    </source>
</evidence>
<feature type="region of interest" description="Disordered" evidence="12">
    <location>
        <begin position="764"/>
        <end position="797"/>
    </location>
</feature>
<comment type="similarity">
    <text evidence="2">Belongs to the krueppel C2H2-type zinc-finger protein family.</text>
</comment>
<dbReference type="FunFam" id="3.30.160.60:FF:001370">
    <property type="entry name" value="Zinc finger protein"/>
    <property type="match status" value="1"/>
</dbReference>
<feature type="region of interest" description="Disordered" evidence="12">
    <location>
        <begin position="361"/>
        <end position="398"/>
    </location>
</feature>
<dbReference type="PANTHER" id="PTHR24379">
    <property type="entry name" value="KRAB AND ZINC FINGER DOMAIN-CONTAINING"/>
    <property type="match status" value="1"/>
</dbReference>
<feature type="compositionally biased region" description="Pro residues" evidence="12">
    <location>
        <begin position="1148"/>
        <end position="1157"/>
    </location>
</feature>
<evidence type="ECO:0000313" key="15">
    <source>
        <dbReference type="Proteomes" id="UP000242457"/>
    </source>
</evidence>
<dbReference type="GO" id="GO:0003690">
    <property type="term" value="F:double-stranded DNA binding"/>
    <property type="evidence" value="ECO:0007669"/>
    <property type="project" value="UniProtKB-ARBA"/>
</dbReference>
<gene>
    <name evidence="14" type="ORF">APICC_00516</name>
</gene>
<dbReference type="PROSITE" id="PS50157">
    <property type="entry name" value="ZINC_FINGER_C2H2_2"/>
    <property type="match status" value="22"/>
</dbReference>
<keyword evidence="10" id="KW-0539">Nucleus</keyword>
<dbReference type="FunFam" id="3.30.160.60:FF:000029">
    <property type="entry name" value="GLI family zinc finger 4"/>
    <property type="match status" value="1"/>
</dbReference>
<evidence type="ECO:0000256" key="11">
    <source>
        <dbReference type="PROSITE-ProRule" id="PRU00042"/>
    </source>
</evidence>
<feature type="domain" description="C2H2-type" evidence="13">
    <location>
        <begin position="191"/>
        <end position="219"/>
    </location>
</feature>
<evidence type="ECO:0000256" key="7">
    <source>
        <dbReference type="ARBA" id="ARBA00023015"/>
    </source>
</evidence>
<evidence type="ECO:0000256" key="10">
    <source>
        <dbReference type="ARBA" id="ARBA00023242"/>
    </source>
</evidence>
<dbReference type="FunFam" id="3.30.160.60:FF:000508">
    <property type="entry name" value="Myeloid zinc finger 1"/>
    <property type="match status" value="2"/>
</dbReference>
<organism evidence="14 15">
    <name type="scientific">Apis cerana cerana</name>
    <name type="common">Oriental honeybee</name>
    <dbReference type="NCBI Taxonomy" id="94128"/>
    <lineage>
        <taxon>Eukaryota</taxon>
        <taxon>Metazoa</taxon>
        <taxon>Ecdysozoa</taxon>
        <taxon>Arthropoda</taxon>
        <taxon>Hexapoda</taxon>
        <taxon>Insecta</taxon>
        <taxon>Pterygota</taxon>
        <taxon>Neoptera</taxon>
        <taxon>Endopterygota</taxon>
        <taxon>Hymenoptera</taxon>
        <taxon>Apocrita</taxon>
        <taxon>Aculeata</taxon>
        <taxon>Apoidea</taxon>
        <taxon>Anthophila</taxon>
        <taxon>Apidae</taxon>
        <taxon>Apis</taxon>
    </lineage>
</organism>
<evidence type="ECO:0000259" key="13">
    <source>
        <dbReference type="PROSITE" id="PS50157"/>
    </source>
</evidence>
<evidence type="ECO:0000256" key="6">
    <source>
        <dbReference type="ARBA" id="ARBA00022833"/>
    </source>
</evidence>
<keyword evidence="5 11" id="KW-0863">Zinc-finger</keyword>
<feature type="domain" description="C2H2-type" evidence="13">
    <location>
        <begin position="979"/>
        <end position="1007"/>
    </location>
</feature>
<dbReference type="GO" id="GO:0005634">
    <property type="term" value="C:nucleus"/>
    <property type="evidence" value="ECO:0007669"/>
    <property type="project" value="UniProtKB-SubCell"/>
</dbReference>
<keyword evidence="4" id="KW-0677">Repeat</keyword>